<dbReference type="Pfam" id="PF01522">
    <property type="entry name" value="Polysacc_deac_1"/>
    <property type="match status" value="2"/>
</dbReference>
<dbReference type="InterPro" id="IPR011330">
    <property type="entry name" value="Glyco_hydro/deAcase_b/a-brl"/>
</dbReference>
<dbReference type="PANTHER" id="PTHR34216:SF3">
    <property type="entry name" value="POLY-BETA-1,6-N-ACETYL-D-GLUCOSAMINE N-DEACETYLASE"/>
    <property type="match status" value="1"/>
</dbReference>
<protein>
    <submittedName>
        <fullName evidence="4">Polysaccharide deacetylase</fullName>
    </submittedName>
</protein>
<evidence type="ECO:0000256" key="1">
    <source>
        <dbReference type="ARBA" id="ARBA00004613"/>
    </source>
</evidence>
<dbReference type="Proteomes" id="UP000198386">
    <property type="component" value="Unassembled WGS sequence"/>
</dbReference>
<organism evidence="4 5">
    <name type="scientific">Geodermatophilus saharensis</name>
    <dbReference type="NCBI Taxonomy" id="1137994"/>
    <lineage>
        <taxon>Bacteria</taxon>
        <taxon>Bacillati</taxon>
        <taxon>Actinomycetota</taxon>
        <taxon>Actinomycetes</taxon>
        <taxon>Geodermatophilales</taxon>
        <taxon>Geodermatophilaceae</taxon>
        <taxon>Geodermatophilus</taxon>
    </lineage>
</organism>
<dbReference type="InterPro" id="IPR002509">
    <property type="entry name" value="NODB_dom"/>
</dbReference>
<keyword evidence="5" id="KW-1185">Reference proteome</keyword>
<evidence type="ECO:0000313" key="5">
    <source>
        <dbReference type="Proteomes" id="UP000198386"/>
    </source>
</evidence>
<dbReference type="GO" id="GO:0005975">
    <property type="term" value="P:carbohydrate metabolic process"/>
    <property type="evidence" value="ECO:0007669"/>
    <property type="project" value="InterPro"/>
</dbReference>
<gene>
    <name evidence="4" type="ORF">SAMN04488107_4238</name>
</gene>
<dbReference type="AlphaFoldDB" id="A0A239I943"/>
<dbReference type="OrthoDB" id="9782872at2"/>
<dbReference type="SUPFAM" id="SSF88713">
    <property type="entry name" value="Glycoside hydrolase/deacetylase"/>
    <property type="match status" value="1"/>
</dbReference>
<dbReference type="GO" id="GO:0016810">
    <property type="term" value="F:hydrolase activity, acting on carbon-nitrogen (but not peptide) bonds"/>
    <property type="evidence" value="ECO:0007669"/>
    <property type="project" value="InterPro"/>
</dbReference>
<reference evidence="5" key="1">
    <citation type="submission" date="2017-06" db="EMBL/GenBank/DDBJ databases">
        <authorList>
            <person name="Varghese N."/>
            <person name="Submissions S."/>
        </authorList>
    </citation>
    <scope>NUCLEOTIDE SEQUENCE [LARGE SCALE GENOMIC DNA]</scope>
    <source>
        <strain evidence="5">DSM 45423</strain>
    </source>
</reference>
<dbReference type="CDD" id="cd10918">
    <property type="entry name" value="CE4_NodB_like_5s_6s"/>
    <property type="match status" value="1"/>
</dbReference>
<dbReference type="PANTHER" id="PTHR34216">
    <property type="match status" value="1"/>
</dbReference>
<comment type="subcellular location">
    <subcellularLocation>
        <location evidence="1">Secreted</location>
    </subcellularLocation>
</comment>
<accession>A0A239I943</accession>
<evidence type="ECO:0000256" key="2">
    <source>
        <dbReference type="ARBA" id="ARBA00022729"/>
    </source>
</evidence>
<dbReference type="PROSITE" id="PS51677">
    <property type="entry name" value="NODB"/>
    <property type="match status" value="1"/>
</dbReference>
<dbReference type="RefSeq" id="WP_089405876.1">
    <property type="nucleotide sequence ID" value="NZ_FZOH01000010.1"/>
</dbReference>
<feature type="domain" description="NodB homology" evidence="3">
    <location>
        <begin position="53"/>
        <end position="298"/>
    </location>
</feature>
<dbReference type="GO" id="GO:0005576">
    <property type="term" value="C:extracellular region"/>
    <property type="evidence" value="ECO:0007669"/>
    <property type="project" value="UniProtKB-SubCell"/>
</dbReference>
<proteinExistence type="predicted"/>
<sequence length="298" mass="33151">MSVILMYHRVADIPHDPFELAVHPDRFAAHVEHLSSLRRTVPVEDVTARHSAGGIAVTFDDGYADNATVAAPMLAAAQLPATWFITAGRLGQRRFWWDRLIEALLGPHPLRDSVDVRISGRDHWLDLRGADARRTAMRFLHTRLRPLPPEELEATVDELVDRMGAPAPAQDDLTMTVEQLRELAALPLQEIGAHTRTHVQLGGQPEHLQRAEILGSVEDLSTLLHRPVRTFAYPFGVPDAVGSRAPRLVEEAGCVLACTTSPGVVGRRSRPHLLPRLHVRDWEGDEFAARISQTLSRR</sequence>
<evidence type="ECO:0000259" key="3">
    <source>
        <dbReference type="PROSITE" id="PS51677"/>
    </source>
</evidence>
<dbReference type="EMBL" id="FZOH01000010">
    <property type="protein sequence ID" value="SNS90140.1"/>
    <property type="molecule type" value="Genomic_DNA"/>
</dbReference>
<keyword evidence="2" id="KW-0732">Signal</keyword>
<dbReference type="InterPro" id="IPR051398">
    <property type="entry name" value="Polysacch_Deacetylase"/>
</dbReference>
<dbReference type="Gene3D" id="3.20.20.370">
    <property type="entry name" value="Glycoside hydrolase/deacetylase"/>
    <property type="match status" value="1"/>
</dbReference>
<evidence type="ECO:0000313" key="4">
    <source>
        <dbReference type="EMBL" id="SNS90140.1"/>
    </source>
</evidence>
<name>A0A239I943_9ACTN</name>